<evidence type="ECO:0000313" key="1">
    <source>
        <dbReference type="EMBL" id="KAJ1932602.1"/>
    </source>
</evidence>
<keyword evidence="1" id="KW-0804">Transcription</keyword>
<sequence>MRGKSTQSRDAAVKQMRCAPEIADVIFEKFAECVAGALNPDGSPIYKKTPGMDNKLICYIAVLMLSLNDWIMYPSAMAADLGMPTKKAEQYLMSVGCKLEAASKEEVAKFSSSGKRGQAVPKKAVLKAPVAFPKEKTGPSRR</sequence>
<organism evidence="1 2">
    <name type="scientific">Linderina macrospora</name>
    <dbReference type="NCBI Taxonomy" id="4868"/>
    <lineage>
        <taxon>Eukaryota</taxon>
        <taxon>Fungi</taxon>
        <taxon>Fungi incertae sedis</taxon>
        <taxon>Zoopagomycota</taxon>
        <taxon>Kickxellomycotina</taxon>
        <taxon>Kickxellomycetes</taxon>
        <taxon>Kickxellales</taxon>
        <taxon>Kickxellaceae</taxon>
        <taxon>Linderina</taxon>
    </lineage>
</organism>
<keyword evidence="1" id="KW-0240">DNA-directed RNA polymerase</keyword>
<keyword evidence="2" id="KW-1185">Reference proteome</keyword>
<dbReference type="Proteomes" id="UP001150603">
    <property type="component" value="Unassembled WGS sequence"/>
</dbReference>
<comment type="caution">
    <text evidence="1">The sequence shown here is derived from an EMBL/GenBank/DDBJ whole genome shotgun (WGS) entry which is preliminary data.</text>
</comment>
<gene>
    <name evidence="1" type="primary">RPA49_2</name>
    <name evidence="1" type="ORF">FBU59_006312</name>
</gene>
<evidence type="ECO:0000313" key="2">
    <source>
        <dbReference type="Proteomes" id="UP001150603"/>
    </source>
</evidence>
<reference evidence="1" key="1">
    <citation type="submission" date="2022-07" db="EMBL/GenBank/DDBJ databases">
        <title>Phylogenomic reconstructions and comparative analyses of Kickxellomycotina fungi.</title>
        <authorList>
            <person name="Reynolds N.K."/>
            <person name="Stajich J.E."/>
            <person name="Barry K."/>
            <person name="Grigoriev I.V."/>
            <person name="Crous P."/>
            <person name="Smith M.E."/>
        </authorList>
    </citation>
    <scope>NUCLEOTIDE SEQUENCE</scope>
    <source>
        <strain evidence="1">NRRL 5244</strain>
    </source>
</reference>
<proteinExistence type="predicted"/>
<accession>A0ACC1J053</accession>
<name>A0ACC1J053_9FUNG</name>
<dbReference type="EMBL" id="JANBPW010005447">
    <property type="protein sequence ID" value="KAJ1932602.1"/>
    <property type="molecule type" value="Genomic_DNA"/>
</dbReference>
<protein>
    <submittedName>
        <fullName evidence="1">DNA-directed RNA polymerase I subunit rpa49</fullName>
    </submittedName>
</protein>